<dbReference type="InterPro" id="IPR032508">
    <property type="entry name" value="FecR_C"/>
</dbReference>
<dbReference type="Gene3D" id="3.55.50.30">
    <property type="match status" value="1"/>
</dbReference>
<proteinExistence type="predicted"/>
<keyword evidence="5" id="KW-1185">Reference proteome</keyword>
<sequence length="361" mass="41202">MKEYKNYNLEDFLLDDSFRNWVLGEDVRLDELWIDISQRYPEKQAIILQAKDLILTWRKQNSALTNDEIEFQISRILKSTEQESIPEYKVATVNWKWWTAAATVVLALGIGWLTWRGIKPSPQPFTYNAYVTENPVPLKEIVNTTDKSLKITLPDSSIIELTPKSKISYAQPFVINKKREVFLSGEAFFRVTKDVQNPFFVYANGLLTRVVGTCFLVKASGENVEVLVRSGRVSVVAMKDVNNQKKRNTELLLTPNQQATFSAKDNLISKSIIEIPLALVKIDAKPDFNFENKPISSVFSTLEKVYGIPFVYDNTIMNKCFLRVKLNDEPFFTKLDIICQTIGASYRISDGQVIITSEGCQ</sequence>
<evidence type="ECO:0000259" key="2">
    <source>
        <dbReference type="Pfam" id="PF04773"/>
    </source>
</evidence>
<evidence type="ECO:0000313" key="5">
    <source>
        <dbReference type="Proteomes" id="UP000634134"/>
    </source>
</evidence>
<keyword evidence="1" id="KW-1133">Transmembrane helix</keyword>
<dbReference type="PIRSF" id="PIRSF018266">
    <property type="entry name" value="FecR"/>
    <property type="match status" value="1"/>
</dbReference>
<feature type="domain" description="FecR protein" evidence="2">
    <location>
        <begin position="144"/>
        <end position="233"/>
    </location>
</feature>
<dbReference type="InterPro" id="IPR006860">
    <property type="entry name" value="FecR"/>
</dbReference>
<evidence type="ECO:0000259" key="3">
    <source>
        <dbReference type="Pfam" id="PF16344"/>
    </source>
</evidence>
<feature type="transmembrane region" description="Helical" evidence="1">
    <location>
        <begin position="97"/>
        <end position="115"/>
    </location>
</feature>
<dbReference type="RefSeq" id="WP_194120520.1">
    <property type="nucleotide sequence ID" value="NZ_JACYGY010000001.1"/>
</dbReference>
<evidence type="ECO:0000313" key="4">
    <source>
        <dbReference type="EMBL" id="MBE9462305.1"/>
    </source>
</evidence>
<keyword evidence="1" id="KW-0472">Membrane</keyword>
<dbReference type="PANTHER" id="PTHR30273">
    <property type="entry name" value="PERIPLASMIC SIGNAL SENSOR AND SIGMA FACTOR ACTIVATOR FECR-RELATED"/>
    <property type="match status" value="1"/>
</dbReference>
<dbReference type="EMBL" id="JACYGY010000001">
    <property type="protein sequence ID" value="MBE9462305.1"/>
    <property type="molecule type" value="Genomic_DNA"/>
</dbReference>
<dbReference type="PANTHER" id="PTHR30273:SF2">
    <property type="entry name" value="PROTEIN FECR"/>
    <property type="match status" value="1"/>
</dbReference>
<dbReference type="Pfam" id="PF04773">
    <property type="entry name" value="FecR"/>
    <property type="match status" value="1"/>
</dbReference>
<reference evidence="5" key="1">
    <citation type="submission" date="2023-07" db="EMBL/GenBank/DDBJ databases">
        <title>Dyadobacter sp. nov 'subterranea' isolated from contaminted grondwater.</title>
        <authorList>
            <person name="Szabo I."/>
            <person name="Al-Omari J."/>
            <person name="Szerdahelyi S.G."/>
            <person name="Rado J."/>
        </authorList>
    </citation>
    <scope>NUCLEOTIDE SEQUENCE [LARGE SCALE GENOMIC DNA]</scope>
    <source>
        <strain evidence="5">UP-52</strain>
    </source>
</reference>
<dbReference type="Proteomes" id="UP000634134">
    <property type="component" value="Unassembled WGS sequence"/>
</dbReference>
<name>A0ABR9WA25_9BACT</name>
<feature type="domain" description="Protein FecR C-terminal" evidence="3">
    <location>
        <begin position="287"/>
        <end position="355"/>
    </location>
</feature>
<organism evidence="4 5">
    <name type="scientific">Dyadobacter subterraneus</name>
    <dbReference type="NCBI Taxonomy" id="2773304"/>
    <lineage>
        <taxon>Bacteria</taxon>
        <taxon>Pseudomonadati</taxon>
        <taxon>Bacteroidota</taxon>
        <taxon>Cytophagia</taxon>
        <taxon>Cytophagales</taxon>
        <taxon>Spirosomataceae</taxon>
        <taxon>Dyadobacter</taxon>
    </lineage>
</organism>
<dbReference type="Gene3D" id="2.60.120.1440">
    <property type="match status" value="1"/>
</dbReference>
<protein>
    <submittedName>
        <fullName evidence="4">FecR family protein</fullName>
    </submittedName>
</protein>
<evidence type="ECO:0000256" key="1">
    <source>
        <dbReference type="SAM" id="Phobius"/>
    </source>
</evidence>
<dbReference type="Pfam" id="PF16344">
    <property type="entry name" value="FecR_C"/>
    <property type="match status" value="1"/>
</dbReference>
<comment type="caution">
    <text evidence="4">The sequence shown here is derived from an EMBL/GenBank/DDBJ whole genome shotgun (WGS) entry which is preliminary data.</text>
</comment>
<accession>A0ABR9WA25</accession>
<gene>
    <name evidence="4" type="ORF">IEE83_10460</name>
</gene>
<dbReference type="InterPro" id="IPR012373">
    <property type="entry name" value="Ferrdict_sens_TM"/>
</dbReference>
<keyword evidence="1" id="KW-0812">Transmembrane</keyword>